<dbReference type="Proteomes" id="UP000232722">
    <property type="component" value="Unassembled WGS sequence"/>
</dbReference>
<sequence>MNIKGGVIVPYCKTRWMTAYKSIDDVLRVKVVLENMAANHSDLLTNDKIKPIICS</sequence>
<accession>A0A2N0ND81</accession>
<dbReference type="EMBL" id="LLXJ01010915">
    <property type="protein sequence ID" value="PKB92479.1"/>
    <property type="molecule type" value="Genomic_DNA"/>
</dbReference>
<reference evidence="1 2" key="2">
    <citation type="submission" date="2017-09" db="EMBL/GenBank/DDBJ databases">
        <title>Extensive intraspecific genome diversity in a model arbuscular mycorrhizal fungus.</title>
        <authorList>
            <person name="Chen E.C."/>
            <person name="Morin E."/>
            <person name="Beaudet D."/>
            <person name="Noel J."/>
            <person name="Ndikumana S."/>
            <person name="Charron P."/>
            <person name="St-Onge C."/>
            <person name="Giorgi J."/>
            <person name="Grigoriev I.V."/>
            <person name="Roux C."/>
            <person name="Martin F.M."/>
            <person name="Corradi N."/>
        </authorList>
    </citation>
    <scope>NUCLEOTIDE SEQUENCE [LARGE SCALE GENOMIC DNA]</scope>
    <source>
        <strain evidence="1 2">A5</strain>
    </source>
</reference>
<name>A0A2N0ND81_9GLOM</name>
<evidence type="ECO:0000313" key="2">
    <source>
        <dbReference type="Proteomes" id="UP000232722"/>
    </source>
</evidence>
<gene>
    <name evidence="1" type="ORF">RhiirA5_444519</name>
</gene>
<evidence type="ECO:0000313" key="1">
    <source>
        <dbReference type="EMBL" id="PKB92479.1"/>
    </source>
</evidence>
<protein>
    <submittedName>
        <fullName evidence="1">Uncharacterized protein</fullName>
    </submittedName>
</protein>
<reference evidence="1 2" key="1">
    <citation type="submission" date="2016-04" db="EMBL/GenBank/DDBJ databases">
        <title>Genome analyses suggest a sexual origin of heterokaryosis in a supposedly ancient asexual fungus.</title>
        <authorList>
            <person name="Ropars J."/>
            <person name="Sedzielewska K."/>
            <person name="Noel J."/>
            <person name="Charron P."/>
            <person name="Farinelli L."/>
            <person name="Marton T."/>
            <person name="Kruger M."/>
            <person name="Pelin A."/>
            <person name="Brachmann A."/>
            <person name="Corradi N."/>
        </authorList>
    </citation>
    <scope>NUCLEOTIDE SEQUENCE [LARGE SCALE GENOMIC DNA]</scope>
    <source>
        <strain evidence="1 2">A5</strain>
    </source>
</reference>
<organism evidence="1 2">
    <name type="scientific">Rhizophagus irregularis</name>
    <dbReference type="NCBI Taxonomy" id="588596"/>
    <lineage>
        <taxon>Eukaryota</taxon>
        <taxon>Fungi</taxon>
        <taxon>Fungi incertae sedis</taxon>
        <taxon>Mucoromycota</taxon>
        <taxon>Glomeromycotina</taxon>
        <taxon>Glomeromycetes</taxon>
        <taxon>Glomerales</taxon>
        <taxon>Glomeraceae</taxon>
        <taxon>Rhizophagus</taxon>
    </lineage>
</organism>
<comment type="caution">
    <text evidence="1">The sequence shown here is derived from an EMBL/GenBank/DDBJ whole genome shotgun (WGS) entry which is preliminary data.</text>
</comment>
<dbReference type="AlphaFoldDB" id="A0A2N0ND81"/>
<proteinExistence type="predicted"/>